<dbReference type="RefSeq" id="WP_379708794.1">
    <property type="nucleotide sequence ID" value="NZ_JBHTBS010000001.1"/>
</dbReference>
<evidence type="ECO:0000259" key="2">
    <source>
        <dbReference type="Pfam" id="PF00884"/>
    </source>
</evidence>
<dbReference type="PANTHER" id="PTHR43751">
    <property type="entry name" value="SULFATASE"/>
    <property type="match status" value="1"/>
</dbReference>
<dbReference type="Gene3D" id="3.40.720.10">
    <property type="entry name" value="Alkaline Phosphatase, subunit A"/>
    <property type="match status" value="1"/>
</dbReference>
<dbReference type="InterPro" id="IPR000917">
    <property type="entry name" value="Sulfatase_N"/>
</dbReference>
<dbReference type="EMBL" id="JBHTBS010000001">
    <property type="protein sequence ID" value="MFC7336058.1"/>
    <property type="molecule type" value="Genomic_DNA"/>
</dbReference>
<feature type="region of interest" description="Disordered" evidence="1">
    <location>
        <begin position="503"/>
        <end position="522"/>
    </location>
</feature>
<dbReference type="SUPFAM" id="SSF53649">
    <property type="entry name" value="Alkaline phosphatase-like"/>
    <property type="match status" value="1"/>
</dbReference>
<proteinExistence type="predicted"/>
<evidence type="ECO:0000313" key="3">
    <source>
        <dbReference type="EMBL" id="MFC7336058.1"/>
    </source>
</evidence>
<keyword evidence="4" id="KW-1185">Reference proteome</keyword>
<dbReference type="PANTHER" id="PTHR43751:SF1">
    <property type="entry name" value="SULFATASE ATSG-RELATED"/>
    <property type="match status" value="1"/>
</dbReference>
<feature type="compositionally biased region" description="Basic and acidic residues" evidence="1">
    <location>
        <begin position="503"/>
        <end position="512"/>
    </location>
</feature>
<dbReference type="CDD" id="cd16027">
    <property type="entry name" value="SGSH"/>
    <property type="match status" value="1"/>
</dbReference>
<dbReference type="Pfam" id="PF00884">
    <property type="entry name" value="Sulfatase"/>
    <property type="match status" value="1"/>
</dbReference>
<sequence>MKPILWLLFLASSLTGADSRPNILLLFADDLGRYASAYADENQPSANDIISTPVFDRIAQEGALFENAFVSAPSCSPSRASLNTGRHFFRNASHSQLHLPWQKRTPDPFDSIHGLAPTLRDAGYHIGWSLKTHMRISLIGGRECLYDQAGKSINNYSQVLSKANDKEAAKCKVLDEVRGNFRKFTSTRKSGQPFFYSFNPTNTHRQWIRGSGKKLWGLDPDALKGKLPPFLPDNALIREDFADYLGEAMAFDAACGALIEELEKMGELGNTLICISGDHGAPGFPMGKCNVNDFGSSVLLAMRWPKHIAAKREVEVPVSLIDLAPTFLAAAGLESKDDPDGQNLLPALAENGMDEQLRGWALIGREVHVAEAREGRLPYPTRALRTPDFLYIINFKPDRWPMGDPLAVSADSAPSFAALSNNTRLAFADIDASPTKAWIIENRNQEDMAPFIGFAWGKRPEEELYDLRKDRFQIHNVAKDPSYAERSSVLRKQLLAELTSGKDPRLENDAFDRPPYCVPAKE</sequence>
<evidence type="ECO:0000256" key="1">
    <source>
        <dbReference type="SAM" id="MobiDB-lite"/>
    </source>
</evidence>
<name>A0ABW2L423_9BACT</name>
<dbReference type="Proteomes" id="UP001596472">
    <property type="component" value="Unassembled WGS sequence"/>
</dbReference>
<accession>A0ABW2L423</accession>
<organism evidence="3 4">
    <name type="scientific">Haloferula chungangensis</name>
    <dbReference type="NCBI Taxonomy" id="1048331"/>
    <lineage>
        <taxon>Bacteria</taxon>
        <taxon>Pseudomonadati</taxon>
        <taxon>Verrucomicrobiota</taxon>
        <taxon>Verrucomicrobiia</taxon>
        <taxon>Verrucomicrobiales</taxon>
        <taxon>Verrucomicrobiaceae</taxon>
        <taxon>Haloferula</taxon>
    </lineage>
</organism>
<comment type="caution">
    <text evidence="3">The sequence shown here is derived from an EMBL/GenBank/DDBJ whole genome shotgun (WGS) entry which is preliminary data.</text>
</comment>
<dbReference type="InterPro" id="IPR052701">
    <property type="entry name" value="GAG_Ulvan_Degrading_Sulfatases"/>
</dbReference>
<feature type="domain" description="Sulfatase N-terminal" evidence="2">
    <location>
        <begin position="21"/>
        <end position="332"/>
    </location>
</feature>
<gene>
    <name evidence="3" type="ORF">ACFQY0_02620</name>
</gene>
<dbReference type="InterPro" id="IPR017850">
    <property type="entry name" value="Alkaline_phosphatase_core_sf"/>
</dbReference>
<reference evidence="4" key="1">
    <citation type="journal article" date="2019" name="Int. J. Syst. Evol. Microbiol.">
        <title>The Global Catalogue of Microorganisms (GCM) 10K type strain sequencing project: providing services to taxonomists for standard genome sequencing and annotation.</title>
        <authorList>
            <consortium name="The Broad Institute Genomics Platform"/>
            <consortium name="The Broad Institute Genome Sequencing Center for Infectious Disease"/>
            <person name="Wu L."/>
            <person name="Ma J."/>
        </authorList>
    </citation>
    <scope>NUCLEOTIDE SEQUENCE [LARGE SCALE GENOMIC DNA]</scope>
    <source>
        <strain evidence="4">CGMCC 4.1467</strain>
    </source>
</reference>
<protein>
    <submittedName>
        <fullName evidence="3">Sulfatase</fullName>
    </submittedName>
</protein>
<evidence type="ECO:0000313" key="4">
    <source>
        <dbReference type="Proteomes" id="UP001596472"/>
    </source>
</evidence>